<dbReference type="InterPro" id="IPR017438">
    <property type="entry name" value="ATP-NAD_kinase_N"/>
</dbReference>
<keyword evidence="8" id="KW-1185">Reference proteome</keyword>
<feature type="binding site" evidence="6">
    <location>
        <begin position="126"/>
        <end position="127"/>
    </location>
    <ligand>
        <name>NAD(+)</name>
        <dbReference type="ChEBI" id="CHEBI:57540"/>
    </ligand>
</feature>
<keyword evidence="6" id="KW-0963">Cytoplasm</keyword>
<feature type="binding site" evidence="6">
    <location>
        <begin position="167"/>
        <end position="172"/>
    </location>
    <ligand>
        <name>NAD(+)</name>
        <dbReference type="ChEBI" id="CHEBI:57540"/>
    </ligand>
</feature>
<proteinExistence type="inferred from homology"/>
<keyword evidence="3 6" id="KW-0521">NADP</keyword>
<comment type="caution">
    <text evidence="7">The sequence shown here is derived from an EMBL/GenBank/DDBJ whole genome shotgun (WGS) entry which is preliminary data.</text>
</comment>
<dbReference type="InterPro" id="IPR017437">
    <property type="entry name" value="ATP-NAD_kinase_PpnK-typ_C"/>
</dbReference>
<comment type="cofactor">
    <cofactor evidence="6">
        <name>a divalent metal cation</name>
        <dbReference type="ChEBI" id="CHEBI:60240"/>
    </cofactor>
</comment>
<dbReference type="OrthoDB" id="9774737at2"/>
<dbReference type="Pfam" id="PF01513">
    <property type="entry name" value="NAD_kinase"/>
    <property type="match status" value="1"/>
</dbReference>
<dbReference type="AlphaFoldDB" id="A0A3M9XPC5"/>
<evidence type="ECO:0000256" key="5">
    <source>
        <dbReference type="ARBA" id="ARBA00047925"/>
    </source>
</evidence>
<dbReference type="GO" id="GO:0046872">
    <property type="term" value="F:metal ion binding"/>
    <property type="evidence" value="ECO:0007669"/>
    <property type="project" value="UniProtKB-UniRule"/>
</dbReference>
<comment type="caution">
    <text evidence="6">Lacks conserved residue(s) required for the propagation of feature annotation.</text>
</comment>
<evidence type="ECO:0000256" key="6">
    <source>
        <dbReference type="HAMAP-Rule" id="MF_00361"/>
    </source>
</evidence>
<dbReference type="RefSeq" id="WP_123175836.1">
    <property type="nucleotide sequence ID" value="NZ_QWDD01000001.1"/>
</dbReference>
<dbReference type="GO" id="GO:0006741">
    <property type="term" value="P:NADP+ biosynthetic process"/>
    <property type="evidence" value="ECO:0007669"/>
    <property type="project" value="UniProtKB-UniRule"/>
</dbReference>
<dbReference type="EC" id="2.7.1.23" evidence="6"/>
<organism evidence="7 8">
    <name type="scientific">Methylocystis hirsuta</name>
    <dbReference type="NCBI Taxonomy" id="369798"/>
    <lineage>
        <taxon>Bacteria</taxon>
        <taxon>Pseudomonadati</taxon>
        <taxon>Pseudomonadota</taxon>
        <taxon>Alphaproteobacteria</taxon>
        <taxon>Hyphomicrobiales</taxon>
        <taxon>Methylocystaceae</taxon>
        <taxon>Methylocystis</taxon>
    </lineage>
</organism>
<dbReference type="NCBIfam" id="NF003406">
    <property type="entry name" value="PRK04761.1"/>
    <property type="match status" value="1"/>
</dbReference>
<comment type="similarity">
    <text evidence="6">Belongs to the NAD kinase family.</text>
</comment>
<dbReference type="Gene3D" id="2.60.200.30">
    <property type="entry name" value="Probable inorganic polyphosphate/atp-NAD kinase, domain 2"/>
    <property type="match status" value="1"/>
</dbReference>
<feature type="binding site" evidence="6">
    <location>
        <position position="164"/>
    </location>
    <ligand>
        <name>NAD(+)</name>
        <dbReference type="ChEBI" id="CHEBI:57540"/>
    </ligand>
</feature>
<dbReference type="InterPro" id="IPR016064">
    <property type="entry name" value="NAD/diacylglycerol_kinase_sf"/>
</dbReference>
<dbReference type="GO" id="GO:0051287">
    <property type="term" value="F:NAD binding"/>
    <property type="evidence" value="ECO:0007669"/>
    <property type="project" value="UniProtKB-ARBA"/>
</dbReference>
<keyword evidence="6" id="KW-0067">ATP-binding</keyword>
<dbReference type="GO" id="GO:0019674">
    <property type="term" value="P:NAD+ metabolic process"/>
    <property type="evidence" value="ECO:0007669"/>
    <property type="project" value="InterPro"/>
</dbReference>
<name>A0A3M9XPC5_9HYPH</name>
<dbReference type="PANTHER" id="PTHR20275">
    <property type="entry name" value="NAD KINASE"/>
    <property type="match status" value="1"/>
</dbReference>
<protein>
    <recommendedName>
        <fullName evidence="6">NAD kinase</fullName>
        <ecNumber evidence="6">2.7.1.23</ecNumber>
    </recommendedName>
    <alternativeName>
        <fullName evidence="6">ATP-dependent NAD kinase</fullName>
    </alternativeName>
</protein>
<feature type="binding site" evidence="6">
    <location>
        <begin position="56"/>
        <end position="57"/>
    </location>
    <ligand>
        <name>NAD(+)</name>
        <dbReference type="ChEBI" id="CHEBI:57540"/>
    </ligand>
</feature>
<evidence type="ECO:0000313" key="7">
    <source>
        <dbReference type="EMBL" id="RNJ49874.1"/>
    </source>
</evidence>
<keyword evidence="4 6" id="KW-0520">NAD</keyword>
<evidence type="ECO:0000256" key="3">
    <source>
        <dbReference type="ARBA" id="ARBA00022857"/>
    </source>
</evidence>
<dbReference type="Gene3D" id="3.40.50.10330">
    <property type="entry name" value="Probable inorganic polyphosphate/atp-NAD kinase, domain 1"/>
    <property type="match status" value="1"/>
</dbReference>
<accession>A0A3M9XPC5</accession>
<dbReference type="Proteomes" id="UP000268623">
    <property type="component" value="Unassembled WGS sequence"/>
</dbReference>
<dbReference type="GO" id="GO:0005524">
    <property type="term" value="F:ATP binding"/>
    <property type="evidence" value="ECO:0007669"/>
    <property type="project" value="UniProtKB-KW"/>
</dbReference>
<evidence type="ECO:0000256" key="1">
    <source>
        <dbReference type="ARBA" id="ARBA00022679"/>
    </source>
</evidence>
<keyword evidence="1 6" id="KW-0808">Transferase</keyword>
<dbReference type="Pfam" id="PF20143">
    <property type="entry name" value="NAD_kinase_C"/>
    <property type="match status" value="1"/>
</dbReference>
<keyword evidence="2 6" id="KW-0418">Kinase</keyword>
<evidence type="ECO:0000313" key="8">
    <source>
        <dbReference type="Proteomes" id="UP000268623"/>
    </source>
</evidence>
<dbReference type="EMBL" id="QWDD01000001">
    <property type="protein sequence ID" value="RNJ49874.1"/>
    <property type="molecule type" value="Genomic_DNA"/>
</dbReference>
<dbReference type="HAMAP" id="MF_00361">
    <property type="entry name" value="NAD_kinase"/>
    <property type="match status" value="1"/>
</dbReference>
<feature type="binding site" evidence="6">
    <location>
        <position position="156"/>
    </location>
    <ligand>
        <name>NAD(+)</name>
        <dbReference type="ChEBI" id="CHEBI:57540"/>
    </ligand>
</feature>
<evidence type="ECO:0000256" key="4">
    <source>
        <dbReference type="ARBA" id="ARBA00023027"/>
    </source>
</evidence>
<keyword evidence="6" id="KW-0547">Nucleotide-binding</keyword>
<gene>
    <name evidence="6" type="primary">nadK</name>
    <name evidence="7" type="ORF">D1O30_09950</name>
</gene>
<feature type="active site" description="Proton acceptor" evidence="6">
    <location>
        <position position="56"/>
    </location>
</feature>
<feature type="binding site" evidence="6">
    <location>
        <position position="61"/>
    </location>
    <ligand>
        <name>NAD(+)</name>
        <dbReference type="ChEBI" id="CHEBI:57540"/>
    </ligand>
</feature>
<comment type="subcellular location">
    <subcellularLocation>
        <location evidence="6">Cytoplasm</location>
    </subcellularLocation>
</comment>
<dbReference type="InterPro" id="IPR002504">
    <property type="entry name" value="NADK"/>
</dbReference>
<dbReference type="GO" id="GO:0005737">
    <property type="term" value="C:cytoplasm"/>
    <property type="evidence" value="ECO:0007669"/>
    <property type="project" value="UniProtKB-SubCell"/>
</dbReference>
<comment type="catalytic activity">
    <reaction evidence="5 6">
        <text>NAD(+) + ATP = ADP + NADP(+) + H(+)</text>
        <dbReference type="Rhea" id="RHEA:18629"/>
        <dbReference type="ChEBI" id="CHEBI:15378"/>
        <dbReference type="ChEBI" id="CHEBI:30616"/>
        <dbReference type="ChEBI" id="CHEBI:57540"/>
        <dbReference type="ChEBI" id="CHEBI:58349"/>
        <dbReference type="ChEBI" id="CHEBI:456216"/>
        <dbReference type="EC" id="2.7.1.23"/>
    </reaction>
</comment>
<comment type="function">
    <text evidence="6">Involved in the regulation of the intracellular balance of NAD and NADP, and is a key enzyme in the biosynthesis of NADP. Catalyzes specifically the phosphorylation on 2'-hydroxyl of the adenosine moiety of NAD to yield NADP.</text>
</comment>
<dbReference type="GO" id="GO:0003951">
    <property type="term" value="F:NAD+ kinase activity"/>
    <property type="evidence" value="ECO:0007669"/>
    <property type="project" value="UniProtKB-UniRule"/>
</dbReference>
<dbReference type="SUPFAM" id="SSF111331">
    <property type="entry name" value="NAD kinase/diacylglycerol kinase-like"/>
    <property type="match status" value="1"/>
</dbReference>
<evidence type="ECO:0000256" key="2">
    <source>
        <dbReference type="ARBA" id="ARBA00022777"/>
    </source>
</evidence>
<dbReference type="PANTHER" id="PTHR20275:SF0">
    <property type="entry name" value="NAD KINASE"/>
    <property type="match status" value="1"/>
</dbReference>
<reference evidence="7 8" key="1">
    <citation type="submission" date="2018-08" db="EMBL/GenBank/DDBJ databases">
        <title>Genome sequence of Methylocystis hirsuta CSC1, a methanotroph able to accumulate PHAs.</title>
        <authorList>
            <person name="Bordel S."/>
            <person name="Rodriguez E."/>
            <person name="Gancedo J."/>
            <person name="Munoz R."/>
        </authorList>
    </citation>
    <scope>NUCLEOTIDE SEQUENCE [LARGE SCALE GENOMIC DNA]</scope>
    <source>
        <strain evidence="7 8">CSC1</strain>
    </source>
</reference>
<sequence length="267" mass="29291">MGAAGDRQNHGKKPCAHLAFLASGAPEAEESRQRLIEKYGDCPPEEADCIVALGGDGLMLRTLHRFMDAGKPIYGMNRGSVGFLMNQYRETGLRKRIAEAKPSIIHPLLMHAVNVRGDEFSAHAINEVSLLRQTSQIAKLRILVNGQERLPELVTDGVLVSTPAGSTAYNLSANGPILPLDAPLMALTPISAFRPRRWHGALLPDLAKVRIEVLEAAKRPVSVVADHDEFRDLAYVDVVMDHATSLILLHDAGHSLEERILREQFGY</sequence>